<keyword evidence="9" id="KW-1185">Reference proteome</keyword>
<evidence type="ECO:0000256" key="5">
    <source>
        <dbReference type="SAM" id="MobiDB-lite"/>
    </source>
</evidence>
<name>A0ABR3P8P0_9PEZI</name>
<comment type="function">
    <text evidence="4">Component of the exocyst complex involved in the docking of exocytic vesicles with fusion sites on the plasma membrane.</text>
</comment>
<evidence type="ECO:0000259" key="6">
    <source>
        <dbReference type="Pfam" id="PF04048"/>
    </source>
</evidence>
<feature type="region of interest" description="Disordered" evidence="5">
    <location>
        <begin position="1"/>
        <end position="126"/>
    </location>
</feature>
<evidence type="ECO:0000259" key="7">
    <source>
        <dbReference type="Pfam" id="PF20652"/>
    </source>
</evidence>
<dbReference type="Proteomes" id="UP001562354">
    <property type="component" value="Unassembled WGS sequence"/>
</dbReference>
<dbReference type="Pfam" id="PF04048">
    <property type="entry name" value="Sec8_N"/>
    <property type="match status" value="1"/>
</dbReference>
<keyword evidence="2 4" id="KW-0268">Exocytosis</keyword>
<dbReference type="InterPro" id="IPR048630">
    <property type="entry name" value="Sec8_M"/>
</dbReference>
<dbReference type="Pfam" id="PF20652">
    <property type="entry name" value="Sec8_C"/>
    <property type="match status" value="1"/>
</dbReference>
<dbReference type="PANTHER" id="PTHR14146:SF0">
    <property type="entry name" value="EXOCYST COMPLEX COMPONENT 4"/>
    <property type="match status" value="1"/>
</dbReference>
<dbReference type="PANTHER" id="PTHR14146">
    <property type="entry name" value="EXOCYST COMPLEX COMPONENT 4"/>
    <property type="match status" value="1"/>
</dbReference>
<evidence type="ECO:0000256" key="4">
    <source>
        <dbReference type="RuleBase" id="RU367079"/>
    </source>
</evidence>
<protein>
    <recommendedName>
        <fullName evidence="4">Exocyst complex component Sec8</fullName>
    </recommendedName>
</protein>
<evidence type="ECO:0000256" key="1">
    <source>
        <dbReference type="ARBA" id="ARBA00022448"/>
    </source>
</evidence>
<keyword evidence="3 4" id="KW-0653">Protein transport</keyword>
<proteinExistence type="inferred from homology"/>
<reference evidence="8 9" key="1">
    <citation type="submission" date="2024-07" db="EMBL/GenBank/DDBJ databases">
        <title>Draft sequence of the Neodothiora populina.</title>
        <authorList>
            <person name="Drown D.D."/>
            <person name="Schuette U.S."/>
            <person name="Buechlein A.B."/>
            <person name="Rusch D.R."/>
            <person name="Winton L.W."/>
            <person name="Adams G.A."/>
        </authorList>
    </citation>
    <scope>NUCLEOTIDE SEQUENCE [LARGE SCALE GENOMIC DNA]</scope>
    <source>
        <strain evidence="8 9">CPC 39397</strain>
    </source>
</reference>
<accession>A0ABR3P8P0</accession>
<comment type="caution">
    <text evidence="8">The sequence shown here is derived from an EMBL/GenBank/DDBJ whole genome shotgun (WGS) entry which is preliminary data.</text>
</comment>
<gene>
    <name evidence="8" type="ORF">AAFC00_002928</name>
</gene>
<organism evidence="8 9">
    <name type="scientific">Neodothiora populina</name>
    <dbReference type="NCBI Taxonomy" id="2781224"/>
    <lineage>
        <taxon>Eukaryota</taxon>
        <taxon>Fungi</taxon>
        <taxon>Dikarya</taxon>
        <taxon>Ascomycota</taxon>
        <taxon>Pezizomycotina</taxon>
        <taxon>Dothideomycetes</taxon>
        <taxon>Dothideomycetidae</taxon>
        <taxon>Dothideales</taxon>
        <taxon>Dothioraceae</taxon>
        <taxon>Neodothiora</taxon>
    </lineage>
</organism>
<dbReference type="InterPro" id="IPR039682">
    <property type="entry name" value="Sec8/EXOC4"/>
</dbReference>
<feature type="compositionally biased region" description="Polar residues" evidence="5">
    <location>
        <begin position="98"/>
        <end position="109"/>
    </location>
</feature>
<keyword evidence="1 4" id="KW-0813">Transport</keyword>
<feature type="compositionally biased region" description="Basic and acidic residues" evidence="5">
    <location>
        <begin position="62"/>
        <end position="71"/>
    </location>
</feature>
<evidence type="ECO:0000313" key="9">
    <source>
        <dbReference type="Proteomes" id="UP001562354"/>
    </source>
</evidence>
<dbReference type="InterPro" id="IPR007191">
    <property type="entry name" value="Sec8_exocyst_N"/>
</dbReference>
<feature type="compositionally biased region" description="Low complexity" evidence="5">
    <location>
        <begin position="1"/>
        <end position="11"/>
    </location>
</feature>
<dbReference type="EMBL" id="JBFMKM010000012">
    <property type="protein sequence ID" value="KAL1302546.1"/>
    <property type="molecule type" value="Genomic_DNA"/>
</dbReference>
<dbReference type="GeneID" id="95976630"/>
<dbReference type="RefSeq" id="XP_069198822.1">
    <property type="nucleotide sequence ID" value="XM_069342316.1"/>
</dbReference>
<evidence type="ECO:0000313" key="8">
    <source>
        <dbReference type="EMBL" id="KAL1302546.1"/>
    </source>
</evidence>
<evidence type="ECO:0000256" key="2">
    <source>
        <dbReference type="ARBA" id="ARBA00022483"/>
    </source>
</evidence>
<sequence length="1082" mass="121494">MYAANNNNNNNDHPYTNGYGYDSNPPAFSRRRDLDAASVGSTSADERSRSRGPPVQYLGQRQEQDHDEYGPRVDAPAQLDRRHAHRRSADSGRAYGASRSTSRQRGGNHNPQNGVNGYGNGNGSSHANANEIEDILRDIDANWSFMSSDDCVPVKVALQLMDQSSLGLADQHQQFRATHQRLQNALKSIVNEHHQGFNSSIGTFHQIQASILTSQTRVRTLKQSLLGAKTNLRTSRPELKAFATSSQSYDHMLQTLAYIEQLQIMPEKLEAQISEKRFLAAVDTLQEALKLMRKPEMEEIGALADLRLYFSNQEHALVDILIEELHSHLYLKSPYCEDRWKPYAHRTAATSGSGVATTGPFALQGRPLYRFLDSLMNNTTILDDNSRNPEADTFSYIHLLVESLDRMSRLDLAVDAVEQRLPVELFRVVERANIDVEQRYPSVVRNATKKQHPKSDIPTDLDQDKKAILEDMLSTLYAKFEAIAEGHRVLHEVISRILKRQGVQISPLLRSFTELWKLYQSEIRSMLHDHLTTDGNSGDRSQNEINASTSLFKPYTRDKNKRLFKLADTDSKSGDLVSEREDLEFILKSSAPGLISAGSARADMKSNHDHKEADRSATGHRLLVEPSVFNMGILLPPSLAFLTRLKDVVPPSAEVIPSTLTGFLDDFLINVFYPQLEDTITDSSNAVFADLHAFREDPKWYSRAQKPVFSGISHSFDLVLAFCRLLDSLPHDQAFSQLIISQLRSFYDKCYSYYKTLVNKPQYNPHAEKVPKKAAVLAEYNAHMRDLVAKLLSASDDERPELLQEETSLLISTTKSQPLSDSDLILDRKALSGLCTLYTSARWFASHVANLRHISATMTAPSNSRHQNRRWTTLTTVNPNQAVYLPLDTDCARDFDAVGASFAELSSLVLRTLHLELRLQILVGVSKTLSANYALDQEYRDPDPAIVNLGKGLLVMDEDLHSHLPEVQYKHLTRSLSEVAETALIRFANMVPAMDASGNARMQLNILVLQQNLKDIEREASLSVAAQFWELFDEGPEAVVGALREGLVALEEAREMMRLWGSSRGDNAKRETDEAMKLLEAA</sequence>
<evidence type="ECO:0000256" key="3">
    <source>
        <dbReference type="ARBA" id="ARBA00022927"/>
    </source>
</evidence>
<feature type="domain" description="Exocyst complex component Sec8 middle helical bundle" evidence="7">
    <location>
        <begin position="388"/>
        <end position="639"/>
    </location>
</feature>
<feature type="domain" description="Exocyst complex component Sec8 N-terminal" evidence="6">
    <location>
        <begin position="132"/>
        <end position="271"/>
    </location>
</feature>
<comment type="similarity">
    <text evidence="4">Belongs to the SEC8 family.</text>
</comment>